<dbReference type="Gene3D" id="1.10.10.10">
    <property type="entry name" value="Winged helix-like DNA-binding domain superfamily/Winged helix DNA-binding domain"/>
    <property type="match status" value="1"/>
</dbReference>
<evidence type="ECO:0000259" key="5">
    <source>
        <dbReference type="Pfam" id="PF04542"/>
    </source>
</evidence>
<feature type="domain" description="RNA polymerase sigma-70 region 2" evidence="5">
    <location>
        <begin position="24"/>
        <end position="90"/>
    </location>
</feature>
<accession>A0A420VRB8</accession>
<dbReference type="NCBIfam" id="TIGR02985">
    <property type="entry name" value="Sig70_bacteroi1"/>
    <property type="match status" value="1"/>
</dbReference>
<protein>
    <submittedName>
        <fullName evidence="7">RNA polymerase sigma-70 factor</fullName>
    </submittedName>
</protein>
<evidence type="ECO:0000313" key="7">
    <source>
        <dbReference type="EMBL" id="RKO68835.1"/>
    </source>
</evidence>
<feature type="domain" description="RNA polymerase sigma factor 70 region 4 type 2" evidence="6">
    <location>
        <begin position="124"/>
        <end position="167"/>
    </location>
</feature>
<dbReference type="InterPro" id="IPR013249">
    <property type="entry name" value="RNA_pol_sigma70_r4_t2"/>
</dbReference>
<keyword evidence="2" id="KW-0805">Transcription regulation</keyword>
<evidence type="ECO:0000256" key="4">
    <source>
        <dbReference type="ARBA" id="ARBA00023163"/>
    </source>
</evidence>
<keyword evidence="8" id="KW-1185">Reference proteome</keyword>
<dbReference type="InterPro" id="IPR039425">
    <property type="entry name" value="RNA_pol_sigma-70-like"/>
</dbReference>
<dbReference type="SUPFAM" id="SSF88946">
    <property type="entry name" value="Sigma2 domain of RNA polymerase sigma factors"/>
    <property type="match status" value="1"/>
</dbReference>
<dbReference type="GO" id="GO:0003677">
    <property type="term" value="F:DNA binding"/>
    <property type="evidence" value="ECO:0007669"/>
    <property type="project" value="InterPro"/>
</dbReference>
<dbReference type="PANTHER" id="PTHR43133">
    <property type="entry name" value="RNA POLYMERASE ECF-TYPE SIGMA FACTO"/>
    <property type="match status" value="1"/>
</dbReference>
<comment type="similarity">
    <text evidence="1">Belongs to the sigma-70 factor family. ECF subfamily.</text>
</comment>
<dbReference type="Pfam" id="PF04542">
    <property type="entry name" value="Sigma70_r2"/>
    <property type="match status" value="1"/>
</dbReference>
<dbReference type="GO" id="GO:0006352">
    <property type="term" value="P:DNA-templated transcription initiation"/>
    <property type="evidence" value="ECO:0007669"/>
    <property type="project" value="InterPro"/>
</dbReference>
<dbReference type="SUPFAM" id="SSF88659">
    <property type="entry name" value="Sigma3 and sigma4 domains of RNA polymerase sigma factors"/>
    <property type="match status" value="1"/>
</dbReference>
<dbReference type="InterPro" id="IPR036388">
    <property type="entry name" value="WH-like_DNA-bd_sf"/>
</dbReference>
<dbReference type="InterPro" id="IPR007627">
    <property type="entry name" value="RNA_pol_sigma70_r2"/>
</dbReference>
<proteinExistence type="inferred from homology"/>
<sequence length="194" mass="23066">MSTIWFLIKCLDMAKDDSSHFEKLYNEMKDDIYTYAYRFFRSSAMAEDTVQDVFLQIWKSRDKLDDQNNIRAYIFRTARNNIFNKLKRAAMTQRHDQQLTSLQELIGNITEESVNMKELLCLYEEAIDKLSRQKKNIYNMSRKNELSHQEIADQLSLSKNSVKDAIVKSSKFIRQYLQRFVDLTLMLLGLIFPF</sequence>
<keyword evidence="3" id="KW-0731">Sigma factor</keyword>
<dbReference type="NCBIfam" id="TIGR02937">
    <property type="entry name" value="sigma70-ECF"/>
    <property type="match status" value="1"/>
</dbReference>
<keyword evidence="4" id="KW-0804">Transcription</keyword>
<evidence type="ECO:0000259" key="6">
    <source>
        <dbReference type="Pfam" id="PF08281"/>
    </source>
</evidence>
<dbReference type="GO" id="GO:0016987">
    <property type="term" value="F:sigma factor activity"/>
    <property type="evidence" value="ECO:0007669"/>
    <property type="project" value="UniProtKB-KW"/>
</dbReference>
<evidence type="ECO:0000313" key="8">
    <source>
        <dbReference type="Proteomes" id="UP000282423"/>
    </source>
</evidence>
<organism evidence="7 8">
    <name type="scientific">Sphingobacterium puteale</name>
    <dbReference type="NCBI Taxonomy" id="2420510"/>
    <lineage>
        <taxon>Bacteria</taxon>
        <taxon>Pseudomonadati</taxon>
        <taxon>Bacteroidota</taxon>
        <taxon>Sphingobacteriia</taxon>
        <taxon>Sphingobacteriales</taxon>
        <taxon>Sphingobacteriaceae</taxon>
        <taxon>Sphingobacterium</taxon>
    </lineage>
</organism>
<dbReference type="InterPro" id="IPR013324">
    <property type="entry name" value="RNA_pol_sigma_r3/r4-like"/>
</dbReference>
<dbReference type="Pfam" id="PF08281">
    <property type="entry name" value="Sigma70_r4_2"/>
    <property type="match status" value="1"/>
</dbReference>
<dbReference type="InterPro" id="IPR014327">
    <property type="entry name" value="RNA_pol_sigma70_bacteroid"/>
</dbReference>
<dbReference type="EMBL" id="RBWS01000025">
    <property type="protein sequence ID" value="RKO68835.1"/>
    <property type="molecule type" value="Genomic_DNA"/>
</dbReference>
<dbReference type="Proteomes" id="UP000282423">
    <property type="component" value="Unassembled WGS sequence"/>
</dbReference>
<reference evidence="7 8" key="1">
    <citation type="submission" date="2018-10" db="EMBL/GenBank/DDBJ databases">
        <title>Sphingobacterium sp. M05W1-28.</title>
        <authorList>
            <person name="Cai H."/>
        </authorList>
    </citation>
    <scope>NUCLEOTIDE SEQUENCE [LARGE SCALE GENOMIC DNA]</scope>
    <source>
        <strain evidence="7 8">M05W1-28</strain>
    </source>
</reference>
<comment type="caution">
    <text evidence="7">The sequence shown here is derived from an EMBL/GenBank/DDBJ whole genome shotgun (WGS) entry which is preliminary data.</text>
</comment>
<dbReference type="Gene3D" id="1.10.1740.10">
    <property type="match status" value="1"/>
</dbReference>
<evidence type="ECO:0000256" key="3">
    <source>
        <dbReference type="ARBA" id="ARBA00023082"/>
    </source>
</evidence>
<gene>
    <name evidence="7" type="ORF">D7322_24820</name>
</gene>
<evidence type="ECO:0000256" key="2">
    <source>
        <dbReference type="ARBA" id="ARBA00023015"/>
    </source>
</evidence>
<dbReference type="OrthoDB" id="659577at2"/>
<dbReference type="InterPro" id="IPR014284">
    <property type="entry name" value="RNA_pol_sigma-70_dom"/>
</dbReference>
<dbReference type="InterPro" id="IPR013325">
    <property type="entry name" value="RNA_pol_sigma_r2"/>
</dbReference>
<dbReference type="PANTHER" id="PTHR43133:SF46">
    <property type="entry name" value="RNA POLYMERASE SIGMA-70 FACTOR ECF SUBFAMILY"/>
    <property type="match status" value="1"/>
</dbReference>
<evidence type="ECO:0000256" key="1">
    <source>
        <dbReference type="ARBA" id="ARBA00010641"/>
    </source>
</evidence>
<name>A0A420VRB8_9SPHI</name>
<dbReference type="AlphaFoldDB" id="A0A420VRB8"/>